<protein>
    <recommendedName>
        <fullName evidence="1">YjeF C-terminal domain-containing protein</fullName>
    </recommendedName>
</protein>
<name>A0A7U4DN34_DESPD</name>
<dbReference type="InterPro" id="IPR000631">
    <property type="entry name" value="CARKD"/>
</dbReference>
<accession>A0A7U4DN34</accession>
<evidence type="ECO:0000313" key="2">
    <source>
        <dbReference type="EMBL" id="ADW16642.1"/>
    </source>
</evidence>
<dbReference type="KEGG" id="dpr:Despr_0462"/>
<evidence type="ECO:0000313" key="3">
    <source>
        <dbReference type="Proteomes" id="UP000006365"/>
    </source>
</evidence>
<dbReference type="SUPFAM" id="SSF53613">
    <property type="entry name" value="Ribokinase-like"/>
    <property type="match status" value="1"/>
</dbReference>
<sequence length="288" mass="30810">MLGIVGTIPDARVPLLHGRARMLDGQLWLADQRIPIHRGTPALLAAAAKAAEYLDGPEIYAFIAGDIGTGQGSRRVYQFLTQHVQAHDLHVLTFHYLQPDVDWHTKVLFAVEALATPPMLIADAGFMYAAKMSGQAASYDFFTPDAGELAFLADEMAPHPFYTRGFLLHQHNKVEELIHQAYRYGNAATHLLVKGGTDYIACRDQVVAEVSSPSFPAMEAIGGTGDTLTGLLACLCASGVAPIQAAVVAATANRLCGLFAHPTPATQVAELIGAIPNALHHALQNLSL</sequence>
<dbReference type="Gene3D" id="3.40.1190.20">
    <property type="match status" value="1"/>
</dbReference>
<dbReference type="Pfam" id="PF01256">
    <property type="entry name" value="Carb_kinase"/>
    <property type="match status" value="1"/>
</dbReference>
<dbReference type="AlphaFoldDB" id="A0A7U4DN34"/>
<dbReference type="Proteomes" id="UP000006365">
    <property type="component" value="Chromosome"/>
</dbReference>
<dbReference type="RefSeq" id="WP_015723189.1">
    <property type="nucleotide sequence ID" value="NC_014972.1"/>
</dbReference>
<evidence type="ECO:0000259" key="1">
    <source>
        <dbReference type="Pfam" id="PF01256"/>
    </source>
</evidence>
<gene>
    <name evidence="2" type="ordered locus">Despr_0462</name>
</gene>
<keyword evidence="3" id="KW-1185">Reference proteome</keyword>
<feature type="domain" description="YjeF C-terminal" evidence="1">
    <location>
        <begin position="105"/>
        <end position="262"/>
    </location>
</feature>
<proteinExistence type="predicted"/>
<dbReference type="GO" id="GO:0016836">
    <property type="term" value="F:hydro-lyase activity"/>
    <property type="evidence" value="ECO:0007669"/>
    <property type="project" value="InterPro"/>
</dbReference>
<organism evidence="2 3">
    <name type="scientific">Desulfobulbus propionicus (strain ATCC 33891 / DSM 2032 / VKM B-1956 / 1pr3)</name>
    <dbReference type="NCBI Taxonomy" id="577650"/>
    <lineage>
        <taxon>Bacteria</taxon>
        <taxon>Pseudomonadati</taxon>
        <taxon>Thermodesulfobacteriota</taxon>
        <taxon>Desulfobulbia</taxon>
        <taxon>Desulfobulbales</taxon>
        <taxon>Desulfobulbaceae</taxon>
        <taxon>Desulfobulbus</taxon>
    </lineage>
</organism>
<reference evidence="2 3" key="1">
    <citation type="journal article" date="2011" name="Stand. Genomic Sci.">
        <title>Complete genome sequence of Desulfobulbus propionicus type strain (1pr3).</title>
        <authorList>
            <person name="Pagani I."/>
            <person name="Lapidus A."/>
            <person name="Nolan M."/>
            <person name="Lucas S."/>
            <person name="Hammon N."/>
            <person name="Deshpande S."/>
            <person name="Cheng J.F."/>
            <person name="Chertkov O."/>
            <person name="Davenport K."/>
            <person name="Tapia R."/>
            <person name="Han C."/>
            <person name="Goodwin L."/>
            <person name="Pitluck S."/>
            <person name="Liolios K."/>
            <person name="Mavromatis K."/>
            <person name="Ivanova N."/>
            <person name="Mikhailova N."/>
            <person name="Pati A."/>
            <person name="Chen A."/>
            <person name="Palaniappan K."/>
            <person name="Land M."/>
            <person name="Hauser L."/>
            <person name="Chang Y.J."/>
            <person name="Jeffries C.D."/>
            <person name="Detter J.C."/>
            <person name="Brambilla E."/>
            <person name="Kannan K.P."/>
            <person name="Djao O.D."/>
            <person name="Rohde M."/>
            <person name="Pukall R."/>
            <person name="Spring S."/>
            <person name="Goker M."/>
            <person name="Sikorski J."/>
            <person name="Woyke T."/>
            <person name="Bristow J."/>
            <person name="Eisen J.A."/>
            <person name="Markowitz V."/>
            <person name="Hugenholtz P."/>
            <person name="Kyrpides N.C."/>
            <person name="Klenk H.P."/>
        </authorList>
    </citation>
    <scope>NUCLEOTIDE SEQUENCE [LARGE SCALE GENOMIC DNA]</scope>
    <source>
        <strain evidence="3">ATCC 33891 / DSM 2032 / 1pr3</strain>
    </source>
</reference>
<dbReference type="EMBL" id="CP002364">
    <property type="protein sequence ID" value="ADW16642.1"/>
    <property type="molecule type" value="Genomic_DNA"/>
</dbReference>
<dbReference type="InterPro" id="IPR029056">
    <property type="entry name" value="Ribokinase-like"/>
</dbReference>